<evidence type="ECO:0000256" key="9">
    <source>
        <dbReference type="ARBA" id="ARBA00022825"/>
    </source>
</evidence>
<feature type="active site" description="Charge relay system" evidence="18">
    <location>
        <position position="297"/>
    </location>
</feature>
<keyword evidence="6 18" id="KW-0479">Metal-binding</keyword>
<dbReference type="InterPro" id="IPR036852">
    <property type="entry name" value="Peptidase_S8/S53_dom_sf"/>
</dbReference>
<dbReference type="HOGENOM" id="CLU_013783_5_1_1"/>
<evidence type="ECO:0000256" key="16">
    <source>
        <dbReference type="ARBA" id="ARBA00032661"/>
    </source>
</evidence>
<feature type="domain" description="Peptidase S53" evidence="20">
    <location>
        <begin position="223"/>
        <end position="576"/>
    </location>
</feature>
<feature type="signal peptide" evidence="19">
    <location>
        <begin position="1"/>
        <end position="24"/>
    </location>
</feature>
<dbReference type="GO" id="GO:0004175">
    <property type="term" value="F:endopeptidase activity"/>
    <property type="evidence" value="ECO:0000318"/>
    <property type="project" value="GO_Central"/>
</dbReference>
<dbReference type="EC" id="3.4.14.9" evidence="3"/>
<dbReference type="GO" id="GO:0046872">
    <property type="term" value="F:metal ion binding"/>
    <property type="evidence" value="ECO:0007669"/>
    <property type="project" value="UniProtKB-UniRule"/>
</dbReference>
<dbReference type="InterPro" id="IPR015366">
    <property type="entry name" value="S53_propep"/>
</dbReference>
<feature type="chain" id="PRO_5002714712" description="Tripeptidyl-peptidase 1" evidence="19">
    <location>
        <begin position="25"/>
        <end position="576"/>
    </location>
</feature>
<dbReference type="GO" id="GO:0004252">
    <property type="term" value="F:serine-type endopeptidase activity"/>
    <property type="evidence" value="ECO:0007669"/>
    <property type="project" value="UniProtKB-UniRule"/>
</dbReference>
<keyword evidence="5 18" id="KW-0645">Protease</keyword>
<evidence type="ECO:0000256" key="14">
    <source>
        <dbReference type="ARBA" id="ARBA00023228"/>
    </source>
</evidence>
<evidence type="ECO:0000256" key="4">
    <source>
        <dbReference type="ARBA" id="ARBA00020254"/>
    </source>
</evidence>
<dbReference type="InterPro" id="IPR000209">
    <property type="entry name" value="Peptidase_S8/S53_dom"/>
</dbReference>
<evidence type="ECO:0000313" key="21">
    <source>
        <dbReference type="EMBL" id="EDO41785.1"/>
    </source>
</evidence>
<dbReference type="InterPro" id="IPR050819">
    <property type="entry name" value="Tripeptidyl-peptidase_I"/>
</dbReference>
<dbReference type="PROSITE" id="PS00138">
    <property type="entry name" value="SUBTILASE_SER"/>
    <property type="match status" value="1"/>
</dbReference>
<dbReference type="SUPFAM" id="SSF52743">
    <property type="entry name" value="Subtilisin-like"/>
    <property type="match status" value="1"/>
</dbReference>
<dbReference type="CDD" id="cd04056">
    <property type="entry name" value="Peptidases_S53"/>
    <property type="match status" value="1"/>
</dbReference>
<evidence type="ECO:0000256" key="10">
    <source>
        <dbReference type="ARBA" id="ARBA00022837"/>
    </source>
</evidence>
<sequence length="576" mass="63631">MAGIRSVFLLWSAALLGFIASVECRAQGLQNIEHDHDIESWKTQGWVLDGRVPSQATLKLTFALKQRNLAALEKLFWQVSDPDSRFYGRHWSLEQLSNLISPSKKTESVIKKWLRASGIVFERCTSVITRDFLTCEMPRETAENLLPGATFHYFRHSKLSKPVIRSTHHYSVPFKVAQHLDFVGGVLRFPAVNWAPAKAKREDFGSNDVKDVLLGDDIGIHIGVYPSVLRDRYNVSDTVGSHPNNSQCIAQFLEQFYSPTDLKEFFLLFGGSFTHLDKVAKVIGPDSGRPGVEASLDTQYIMSLGANITTWFWSTGGRHEKQEPFLEWLVAISNNSQVPWVHSVSYGDNEDSLSADYMRRISTEFQKAGVRGLTLLFASGDDGANCIANKKFRPSFPASSPYVTTVGGTAFNNPFTISGEYGYEISGGGFSDVFSQPAYQSAVVEHYLKTGPNMPADSFFNKSGRAYPDVAALCNHFWVVNNKIPVPGILGTSASTPTVAGIVSLLNDVRFHNNKPSMGFLNPFIYKNPSVFYDVTTGHNEGCDPGDRGFTASTGWDPVTGFGSPNYPALAKAILE</sequence>
<reference evidence="21 22" key="1">
    <citation type="journal article" date="2007" name="Science">
        <title>Sea anemone genome reveals ancestral eumetazoan gene repertoire and genomic organization.</title>
        <authorList>
            <person name="Putnam N.H."/>
            <person name="Srivastava M."/>
            <person name="Hellsten U."/>
            <person name="Dirks B."/>
            <person name="Chapman J."/>
            <person name="Salamov A."/>
            <person name="Terry A."/>
            <person name="Shapiro H."/>
            <person name="Lindquist E."/>
            <person name="Kapitonov V.V."/>
            <person name="Jurka J."/>
            <person name="Genikhovich G."/>
            <person name="Grigoriev I.V."/>
            <person name="Lucas S.M."/>
            <person name="Steele R.E."/>
            <person name="Finnerty J.R."/>
            <person name="Technau U."/>
            <person name="Martindale M.Q."/>
            <person name="Rokhsar D.S."/>
        </authorList>
    </citation>
    <scope>NUCLEOTIDE SEQUENCE [LARGE SCALE GENOMIC DNA]</scope>
    <source>
        <strain evidence="22">CH2 X CH6</strain>
    </source>
</reference>
<dbReference type="KEGG" id="nve:5513561"/>
<dbReference type="Pfam" id="PF00082">
    <property type="entry name" value="Peptidase_S8"/>
    <property type="match status" value="1"/>
</dbReference>
<keyword evidence="8 18" id="KW-0378">Hydrolase</keyword>
<dbReference type="InterPro" id="IPR030400">
    <property type="entry name" value="Sedolisin_dom"/>
</dbReference>
<evidence type="ECO:0000256" key="13">
    <source>
        <dbReference type="ARBA" id="ARBA00023180"/>
    </source>
</evidence>
<comment type="subcellular location">
    <subcellularLocation>
        <location evidence="2">Lysosome</location>
    </subcellularLocation>
</comment>
<dbReference type="Gene3D" id="3.40.50.200">
    <property type="entry name" value="Peptidase S8/S53 domain"/>
    <property type="match status" value="1"/>
</dbReference>
<organism evidence="21 22">
    <name type="scientific">Nematostella vectensis</name>
    <name type="common">Starlet sea anemone</name>
    <dbReference type="NCBI Taxonomy" id="45351"/>
    <lineage>
        <taxon>Eukaryota</taxon>
        <taxon>Metazoa</taxon>
        <taxon>Cnidaria</taxon>
        <taxon>Anthozoa</taxon>
        <taxon>Hexacorallia</taxon>
        <taxon>Actiniaria</taxon>
        <taxon>Edwardsiidae</taxon>
        <taxon>Nematostella</taxon>
    </lineage>
</organism>
<dbReference type="GO" id="GO:0006508">
    <property type="term" value="P:proteolysis"/>
    <property type="evidence" value="ECO:0000318"/>
    <property type="project" value="GO_Central"/>
</dbReference>
<comment type="cofactor">
    <cofactor evidence="18">
        <name>Ca(2+)</name>
        <dbReference type="ChEBI" id="CHEBI:29108"/>
    </cofactor>
    <text evidence="18">Binds 1 Ca(2+) ion per subunit.</text>
</comment>
<dbReference type="CDD" id="cd11377">
    <property type="entry name" value="Pro-peptidase_S53"/>
    <property type="match status" value="1"/>
</dbReference>
<feature type="binding site" evidence="18">
    <location>
        <position position="557"/>
    </location>
    <ligand>
        <name>Ca(2+)</name>
        <dbReference type="ChEBI" id="CHEBI:29108"/>
    </ligand>
</feature>
<evidence type="ECO:0000259" key="20">
    <source>
        <dbReference type="PROSITE" id="PS51695"/>
    </source>
</evidence>
<feature type="binding site" evidence="18">
    <location>
        <position position="535"/>
    </location>
    <ligand>
        <name>Ca(2+)</name>
        <dbReference type="ChEBI" id="CHEBI:29108"/>
    </ligand>
</feature>
<proteinExistence type="predicted"/>
<keyword evidence="13" id="KW-0325">Glycoprotein</keyword>
<feature type="binding site" evidence="18">
    <location>
        <position position="534"/>
    </location>
    <ligand>
        <name>Ca(2+)</name>
        <dbReference type="ChEBI" id="CHEBI:29108"/>
    </ligand>
</feature>
<feature type="active site" description="Charge relay system" evidence="18">
    <location>
        <position position="493"/>
    </location>
</feature>
<dbReference type="MEROPS" id="S53.003"/>
<accession>A7S3J9</accession>
<dbReference type="SMART" id="SM00944">
    <property type="entry name" value="Pro-kuma_activ"/>
    <property type="match status" value="1"/>
</dbReference>
<dbReference type="PANTHER" id="PTHR14218:SF15">
    <property type="entry name" value="TRIPEPTIDYL-PEPTIDASE 1"/>
    <property type="match status" value="1"/>
</dbReference>
<evidence type="ECO:0000256" key="3">
    <source>
        <dbReference type="ARBA" id="ARBA00012067"/>
    </source>
</evidence>
<dbReference type="PANTHER" id="PTHR14218">
    <property type="entry name" value="PROTEASE S8 TRIPEPTIDYL PEPTIDASE I CLN2"/>
    <property type="match status" value="1"/>
</dbReference>
<keyword evidence="10 18" id="KW-0106">Calcium</keyword>
<evidence type="ECO:0000256" key="19">
    <source>
        <dbReference type="SAM" id="SignalP"/>
    </source>
</evidence>
<dbReference type="PROSITE" id="PS51695">
    <property type="entry name" value="SEDOLISIN"/>
    <property type="match status" value="1"/>
</dbReference>
<evidence type="ECO:0000256" key="1">
    <source>
        <dbReference type="ARBA" id="ARBA00000884"/>
    </source>
</evidence>
<keyword evidence="22" id="KW-1185">Reference proteome</keyword>
<evidence type="ECO:0000256" key="12">
    <source>
        <dbReference type="ARBA" id="ARBA00023157"/>
    </source>
</evidence>
<evidence type="ECO:0000313" key="22">
    <source>
        <dbReference type="Proteomes" id="UP000001593"/>
    </source>
</evidence>
<dbReference type="Pfam" id="PF09286">
    <property type="entry name" value="Pro-kuma_activ"/>
    <property type="match status" value="1"/>
</dbReference>
<dbReference type="InParanoid" id="A7S3J9"/>
<dbReference type="STRING" id="45351.A7S3J9"/>
<evidence type="ECO:0000256" key="5">
    <source>
        <dbReference type="ARBA" id="ARBA00022670"/>
    </source>
</evidence>
<keyword evidence="11" id="KW-0865">Zymogen</keyword>
<evidence type="ECO:0000256" key="6">
    <source>
        <dbReference type="ARBA" id="ARBA00022723"/>
    </source>
</evidence>
<dbReference type="FunFam" id="3.40.50.200:FF:000012">
    <property type="entry name" value="Tripeptidyl-peptidase 1 preproprotein"/>
    <property type="match status" value="1"/>
</dbReference>
<dbReference type="GO" id="GO:0008240">
    <property type="term" value="F:tripeptidyl-peptidase activity"/>
    <property type="evidence" value="ECO:0000318"/>
    <property type="project" value="GO_Central"/>
</dbReference>
<dbReference type="SUPFAM" id="SSF54897">
    <property type="entry name" value="Protease propeptides/inhibitors"/>
    <property type="match status" value="1"/>
</dbReference>
<protein>
    <recommendedName>
        <fullName evidence="4">Tripeptidyl-peptidase 1</fullName>
        <ecNumber evidence="3">3.4.14.9</ecNumber>
    </recommendedName>
    <alternativeName>
        <fullName evidence="15">Tripeptidyl aminopeptidase</fullName>
    </alternativeName>
    <alternativeName>
        <fullName evidence="16">Tripeptidyl-peptidase I</fullName>
    </alternativeName>
</protein>
<dbReference type="OMA" id="YARSVCN"/>
<dbReference type="AlphaFoldDB" id="A7S3J9"/>
<dbReference type="EMBL" id="DS469573">
    <property type="protein sequence ID" value="EDO41785.1"/>
    <property type="molecule type" value="Genomic_DNA"/>
</dbReference>
<dbReference type="Proteomes" id="UP000001593">
    <property type="component" value="Unassembled WGS sequence"/>
</dbReference>
<keyword evidence="12" id="KW-1015">Disulfide bond</keyword>
<keyword evidence="7 19" id="KW-0732">Signal</keyword>
<comment type="function">
    <text evidence="17">Lysosomal serine protease with tripeptidyl-peptidase I activity. May act as a non-specific lysosomal peptidase which generates tripeptides from the breakdown products produced by lysosomal proteinases. Requires substrates with an unsubstituted N-terminus.</text>
</comment>
<evidence type="ECO:0000256" key="8">
    <source>
        <dbReference type="ARBA" id="ARBA00022801"/>
    </source>
</evidence>
<gene>
    <name evidence="21" type="ORF">NEMVEDRAFT_v1g242624</name>
</gene>
<dbReference type="eggNOG" id="ENOG502QR6D">
    <property type="taxonomic scope" value="Eukaryota"/>
</dbReference>
<evidence type="ECO:0000256" key="15">
    <source>
        <dbReference type="ARBA" id="ARBA00032232"/>
    </source>
</evidence>
<keyword evidence="14" id="KW-0458">Lysosome</keyword>
<evidence type="ECO:0000256" key="17">
    <source>
        <dbReference type="ARBA" id="ARBA00045460"/>
    </source>
</evidence>
<dbReference type="GO" id="GO:0007417">
    <property type="term" value="P:central nervous system development"/>
    <property type="evidence" value="ECO:0000318"/>
    <property type="project" value="GO_Central"/>
</dbReference>
<evidence type="ECO:0000256" key="2">
    <source>
        <dbReference type="ARBA" id="ARBA00004371"/>
    </source>
</evidence>
<name>A7S3J9_NEMVE</name>
<feature type="binding site" evidence="18">
    <location>
        <position position="555"/>
    </location>
    <ligand>
        <name>Ca(2+)</name>
        <dbReference type="ChEBI" id="CHEBI:29108"/>
    </ligand>
</feature>
<keyword evidence="9 18" id="KW-0720">Serine protease</keyword>
<dbReference type="GO" id="GO:0005764">
    <property type="term" value="C:lysosome"/>
    <property type="evidence" value="ECO:0007669"/>
    <property type="project" value="UniProtKB-SubCell"/>
</dbReference>
<dbReference type="PhylomeDB" id="A7S3J9"/>
<feature type="active site" description="Charge relay system" evidence="18">
    <location>
        <position position="293"/>
    </location>
</feature>
<dbReference type="OrthoDB" id="2919105at2759"/>
<comment type="catalytic activity">
    <reaction evidence="1">
        <text>Release of an N-terminal tripeptide from a polypeptide, but also has endopeptidase activity.</text>
        <dbReference type="EC" id="3.4.14.9"/>
    </reaction>
</comment>
<evidence type="ECO:0000256" key="18">
    <source>
        <dbReference type="PROSITE-ProRule" id="PRU01032"/>
    </source>
</evidence>
<evidence type="ECO:0000256" key="11">
    <source>
        <dbReference type="ARBA" id="ARBA00023145"/>
    </source>
</evidence>
<evidence type="ECO:0000256" key="7">
    <source>
        <dbReference type="ARBA" id="ARBA00022729"/>
    </source>
</evidence>
<dbReference type="InterPro" id="IPR023828">
    <property type="entry name" value="Peptidase_S8_Ser-AS"/>
</dbReference>